<reference evidence="2 3" key="1">
    <citation type="submission" date="2018-03" db="EMBL/GenBank/DDBJ databases">
        <title>Streptomyces dioscori sp. nov., a novel endophytic actinobacterium isolated from bulbil of Dioscorea bulbifera L.</title>
        <authorList>
            <person name="Zhikuan W."/>
        </authorList>
    </citation>
    <scope>NUCLEOTIDE SEQUENCE [LARGE SCALE GENOMIC DNA]</scope>
    <source>
        <strain evidence="2 3">A217</strain>
    </source>
</reference>
<evidence type="ECO:0000313" key="3">
    <source>
        <dbReference type="Proteomes" id="UP000240429"/>
    </source>
</evidence>
<dbReference type="AlphaFoldDB" id="A0A2P8Q9S7"/>
<evidence type="ECO:0008006" key="4">
    <source>
        <dbReference type="Google" id="ProtNLM"/>
    </source>
</evidence>
<feature type="compositionally biased region" description="Gly residues" evidence="1">
    <location>
        <begin position="103"/>
        <end position="112"/>
    </location>
</feature>
<organism evidence="2 3">
    <name type="scientific">Streptomyces dioscori</name>
    <dbReference type="NCBI Taxonomy" id="2109333"/>
    <lineage>
        <taxon>Bacteria</taxon>
        <taxon>Bacillati</taxon>
        <taxon>Actinomycetota</taxon>
        <taxon>Actinomycetes</taxon>
        <taxon>Kitasatosporales</taxon>
        <taxon>Streptomycetaceae</taxon>
        <taxon>Streptomyces</taxon>
        <taxon>Streptomyces aurantiacus group</taxon>
    </lineage>
</organism>
<dbReference type="InterPro" id="IPR036689">
    <property type="entry name" value="ESAT-6-like_sf"/>
</dbReference>
<accession>A0A2P8Q9S7</accession>
<dbReference type="Gene3D" id="1.10.287.1060">
    <property type="entry name" value="ESAT-6-like"/>
    <property type="match status" value="1"/>
</dbReference>
<dbReference type="OrthoDB" id="4227840at2"/>
<dbReference type="EMBL" id="PYBJ01000007">
    <property type="protein sequence ID" value="PSM42997.1"/>
    <property type="molecule type" value="Genomic_DNA"/>
</dbReference>
<dbReference type="SUPFAM" id="SSF140453">
    <property type="entry name" value="EsxAB dimer-like"/>
    <property type="match status" value="1"/>
</dbReference>
<evidence type="ECO:0000313" key="2">
    <source>
        <dbReference type="EMBL" id="PSM42997.1"/>
    </source>
</evidence>
<sequence>MADGTRKMSRGEFEVALGRLGEATRKVRGISGNIEGDLEQIRSRFASLPDVWRSPAEASSEPVMRWFDRASADLHALLEEMVRRMQVSYDTYLDAEKANFHNSGGGSGGSGGPNPKHKQYALSDRPPASLPAAPVQDGPVDPQPAGLRDRATGQGEPDA</sequence>
<name>A0A2P8Q9S7_9ACTN</name>
<dbReference type="Proteomes" id="UP000240429">
    <property type="component" value="Unassembled WGS sequence"/>
</dbReference>
<gene>
    <name evidence="2" type="ORF">C6Y14_12540</name>
</gene>
<dbReference type="RefSeq" id="WP_107016679.1">
    <property type="nucleotide sequence ID" value="NZ_KZ679041.1"/>
</dbReference>
<feature type="region of interest" description="Disordered" evidence="1">
    <location>
        <begin position="98"/>
        <end position="159"/>
    </location>
</feature>
<proteinExistence type="predicted"/>
<protein>
    <recommendedName>
        <fullName evidence="4">WXG100 family type VII secretion target</fullName>
    </recommendedName>
</protein>
<evidence type="ECO:0000256" key="1">
    <source>
        <dbReference type="SAM" id="MobiDB-lite"/>
    </source>
</evidence>
<comment type="caution">
    <text evidence="2">The sequence shown here is derived from an EMBL/GenBank/DDBJ whole genome shotgun (WGS) entry which is preliminary data.</text>
</comment>
<keyword evidence="3" id="KW-1185">Reference proteome</keyword>